<reference evidence="1" key="1">
    <citation type="submission" date="2022-10" db="EMBL/GenBank/DDBJ databases">
        <title>Mechanism of multi-heavy metal repair in Cytobacillus Firmus M7.</title>
        <authorList>
            <person name="Li X."/>
            <person name="Yu C."/>
        </authorList>
    </citation>
    <scope>NUCLEOTIDE SEQUENCE</scope>
    <source>
        <strain evidence="1">M7</strain>
    </source>
</reference>
<dbReference type="RefSeq" id="WP_263599092.1">
    <property type="nucleotide sequence ID" value="NZ_CP107027.1"/>
</dbReference>
<evidence type="ECO:0000313" key="2">
    <source>
        <dbReference type="Proteomes" id="UP001163104"/>
    </source>
</evidence>
<dbReference type="AlphaFoldDB" id="A0AA46SH19"/>
<dbReference type="Proteomes" id="UP001163104">
    <property type="component" value="Chromosome"/>
</dbReference>
<gene>
    <name evidence="1" type="ORF">OD459_12970</name>
</gene>
<organism evidence="1 2">
    <name type="scientific">Cytobacillus firmus</name>
    <name type="common">Bacillus firmus</name>
    <dbReference type="NCBI Taxonomy" id="1399"/>
    <lineage>
        <taxon>Bacteria</taxon>
        <taxon>Bacillati</taxon>
        <taxon>Bacillota</taxon>
        <taxon>Bacilli</taxon>
        <taxon>Bacillales</taxon>
        <taxon>Bacillaceae</taxon>
        <taxon>Cytobacillus</taxon>
    </lineage>
</organism>
<protein>
    <submittedName>
        <fullName evidence="1">Thymidylate synthase</fullName>
    </submittedName>
</protein>
<proteinExistence type="predicted"/>
<dbReference type="EMBL" id="CP107027">
    <property type="protein sequence ID" value="UYG93200.1"/>
    <property type="molecule type" value="Genomic_DNA"/>
</dbReference>
<evidence type="ECO:0000313" key="1">
    <source>
        <dbReference type="EMBL" id="UYG93200.1"/>
    </source>
</evidence>
<sequence>MSNRVDEREVIKMHIEFCMNDGGSVLYTMESNDVAGVLAAAKGDKVIFDKRIYKYNSHILNHYVDNGLKKQELLIYLDEE</sequence>
<name>A0AA46SH19_CYTFI</name>
<accession>A0AA46SH19</accession>